<name>A0A370GF23_GLULI</name>
<dbReference type="PANTHER" id="PTHR43792:SF1">
    <property type="entry name" value="N-ACETYLTRANSFERASE DOMAIN-CONTAINING PROTEIN"/>
    <property type="match status" value="1"/>
</dbReference>
<protein>
    <submittedName>
        <fullName evidence="3">RimJ/RimL family protein N-acetyltransferase</fullName>
    </submittedName>
</protein>
<dbReference type="EMBL" id="QQAW01000001">
    <property type="protein sequence ID" value="RDI40583.1"/>
    <property type="molecule type" value="Genomic_DNA"/>
</dbReference>
<evidence type="ECO:0000313" key="4">
    <source>
        <dbReference type="Proteomes" id="UP000254958"/>
    </source>
</evidence>
<keyword evidence="3" id="KW-0808">Transferase</keyword>
<accession>A0A370GF23</accession>
<evidence type="ECO:0000256" key="1">
    <source>
        <dbReference type="SAM" id="MobiDB-lite"/>
    </source>
</evidence>
<keyword evidence="4" id="KW-1185">Reference proteome</keyword>
<dbReference type="Pfam" id="PF13302">
    <property type="entry name" value="Acetyltransf_3"/>
    <property type="match status" value="1"/>
</dbReference>
<dbReference type="PANTHER" id="PTHR43792">
    <property type="entry name" value="GNAT FAMILY, PUTATIVE (AFU_ORTHOLOGUE AFUA_3G00765)-RELATED-RELATED"/>
    <property type="match status" value="1"/>
</dbReference>
<dbReference type="InterPro" id="IPR051531">
    <property type="entry name" value="N-acetyltransferase"/>
</dbReference>
<dbReference type="InterPro" id="IPR016181">
    <property type="entry name" value="Acyl_CoA_acyltransferase"/>
</dbReference>
<feature type="domain" description="N-acetyltransferase" evidence="2">
    <location>
        <begin position="49"/>
        <end position="210"/>
    </location>
</feature>
<dbReference type="Gene3D" id="3.40.630.30">
    <property type="match status" value="1"/>
</dbReference>
<dbReference type="CDD" id="cd04301">
    <property type="entry name" value="NAT_SF"/>
    <property type="match status" value="1"/>
</dbReference>
<comment type="caution">
    <text evidence="3">The sequence shown here is derived from an EMBL/GenBank/DDBJ whole genome shotgun (WGS) entry which is preliminary data.</text>
</comment>
<dbReference type="SUPFAM" id="SSF55729">
    <property type="entry name" value="Acyl-CoA N-acyltransferases (Nat)"/>
    <property type="match status" value="1"/>
</dbReference>
<feature type="region of interest" description="Disordered" evidence="1">
    <location>
        <begin position="1"/>
        <end position="34"/>
    </location>
</feature>
<dbReference type="PROSITE" id="PS51186">
    <property type="entry name" value="GNAT"/>
    <property type="match status" value="1"/>
</dbReference>
<feature type="compositionally biased region" description="Basic and acidic residues" evidence="1">
    <location>
        <begin position="1"/>
        <end position="10"/>
    </location>
</feature>
<evidence type="ECO:0000313" key="3">
    <source>
        <dbReference type="EMBL" id="RDI40583.1"/>
    </source>
</evidence>
<organism evidence="3 4">
    <name type="scientific">Gluconacetobacter liquefaciens</name>
    <name type="common">Acetobacter liquefaciens</name>
    <dbReference type="NCBI Taxonomy" id="89584"/>
    <lineage>
        <taxon>Bacteria</taxon>
        <taxon>Pseudomonadati</taxon>
        <taxon>Pseudomonadota</taxon>
        <taxon>Alphaproteobacteria</taxon>
        <taxon>Acetobacterales</taxon>
        <taxon>Acetobacteraceae</taxon>
        <taxon>Gluconacetobacter</taxon>
    </lineage>
</organism>
<proteinExistence type="predicted"/>
<sequence>MTRPPRRVDGLDPAGTRHLRRGPWGQPADRAEWATHPRITGGSIRTPRLVLEPVSWRDMDEMARLKADAGAFGMMLGGVRSRQQAEADMADDMACWARRGVGIFTIREDGRFIGMTGLHERPDGRGLGLRFALWPWAAGRGLAREAASAALSFAHDAGIRRVMAVTRDTNIASRTILGGIGMTQYDSFERDGHQMLVYESIREVASDPLPPLPPRRPVRLPE</sequence>
<dbReference type="InterPro" id="IPR000182">
    <property type="entry name" value="GNAT_dom"/>
</dbReference>
<dbReference type="AlphaFoldDB" id="A0A370GF23"/>
<evidence type="ECO:0000259" key="2">
    <source>
        <dbReference type="PROSITE" id="PS51186"/>
    </source>
</evidence>
<dbReference type="Proteomes" id="UP000254958">
    <property type="component" value="Unassembled WGS sequence"/>
</dbReference>
<gene>
    <name evidence="3" type="ORF">C7453_101378</name>
</gene>
<reference evidence="3 4" key="1">
    <citation type="submission" date="2018-07" db="EMBL/GenBank/DDBJ databases">
        <title>Genomic Encyclopedia of Type Strains, Phase IV (KMG-IV): sequencing the most valuable type-strain genomes for metagenomic binning, comparative biology and taxonomic classification.</title>
        <authorList>
            <person name="Goeker M."/>
        </authorList>
    </citation>
    <scope>NUCLEOTIDE SEQUENCE [LARGE SCALE GENOMIC DNA]</scope>
    <source>
        <strain evidence="3 4">DSM 5603</strain>
    </source>
</reference>
<dbReference type="GO" id="GO:0016747">
    <property type="term" value="F:acyltransferase activity, transferring groups other than amino-acyl groups"/>
    <property type="evidence" value="ECO:0007669"/>
    <property type="project" value="InterPro"/>
</dbReference>